<dbReference type="eggNOG" id="ENOG50303A3">
    <property type="taxonomic scope" value="Bacteria"/>
</dbReference>
<dbReference type="AlphaFoldDB" id="B4S5Y3"/>
<dbReference type="KEGG" id="paa:Paes_0578"/>
<proteinExistence type="predicted"/>
<keyword evidence="2" id="KW-1185">Reference proteome</keyword>
<evidence type="ECO:0008006" key="3">
    <source>
        <dbReference type="Google" id="ProtNLM"/>
    </source>
</evidence>
<dbReference type="InterPro" id="IPR024523">
    <property type="entry name" value="DUF3793"/>
</dbReference>
<reference evidence="1" key="1">
    <citation type="submission" date="2008-06" db="EMBL/GenBank/DDBJ databases">
        <title>Complete sequence of chromosome of Prosthecochloris aestuarii DSM 271.</title>
        <authorList>
            <consortium name="US DOE Joint Genome Institute"/>
            <person name="Lucas S."/>
            <person name="Copeland A."/>
            <person name="Lapidus A."/>
            <person name="Glavina del Rio T."/>
            <person name="Dalin E."/>
            <person name="Tice H."/>
            <person name="Bruce D."/>
            <person name="Goodwin L."/>
            <person name="Pitluck S."/>
            <person name="Schmutz J."/>
            <person name="Larimer F."/>
            <person name="Land M."/>
            <person name="Hauser L."/>
            <person name="Kyrpides N."/>
            <person name="Anderson I."/>
            <person name="Liu Z."/>
            <person name="Li T."/>
            <person name="Zhao F."/>
            <person name="Overmann J."/>
            <person name="Bryant D.A."/>
            <person name="Richardson P."/>
        </authorList>
    </citation>
    <scope>NUCLEOTIDE SEQUENCE [LARGE SCALE GENOMIC DNA]</scope>
    <source>
        <strain evidence="1">DSM 271</strain>
    </source>
</reference>
<gene>
    <name evidence="1" type="ordered locus">Paes_0578</name>
</gene>
<sequence length="203" mass="23429">MKSPYFDISQPLMEKWKSQLDQLSADKQRLESWLFVQASGVLFVGKTGELIILKKDFFRMPVYDMTRSIGLFCGFWGLRYKVLVDSAHSMKVIIYKADAVERRLQRASKKFLHCYLCYPFGLSATTFLHEVGCRWKRDGRVPHEIGIALGYPLKDVWGFMGFRKCHCQGSCGWQIFGDPQYSMNMRARFDEARKTAVGLLNAA</sequence>
<protein>
    <recommendedName>
        <fullName evidence="3">DUF3793 domain-containing protein</fullName>
    </recommendedName>
</protein>
<dbReference type="HOGENOM" id="CLU_080981_1_0_10"/>
<organism evidence="1 2">
    <name type="scientific">Prosthecochloris aestuarii (strain DSM 271 / SK 413)</name>
    <dbReference type="NCBI Taxonomy" id="290512"/>
    <lineage>
        <taxon>Bacteria</taxon>
        <taxon>Pseudomonadati</taxon>
        <taxon>Chlorobiota</taxon>
        <taxon>Chlorobiia</taxon>
        <taxon>Chlorobiales</taxon>
        <taxon>Chlorobiaceae</taxon>
        <taxon>Prosthecochloris</taxon>
    </lineage>
</organism>
<dbReference type="RefSeq" id="WP_012505171.1">
    <property type="nucleotide sequence ID" value="NC_011059.1"/>
</dbReference>
<dbReference type="EMBL" id="CP001108">
    <property type="protein sequence ID" value="ACF45634.1"/>
    <property type="molecule type" value="Genomic_DNA"/>
</dbReference>
<dbReference type="STRING" id="290512.Paes_0578"/>
<dbReference type="Proteomes" id="UP000002725">
    <property type="component" value="Chromosome"/>
</dbReference>
<name>B4S5Y3_PROA2</name>
<accession>B4S5Y3</accession>
<evidence type="ECO:0000313" key="1">
    <source>
        <dbReference type="EMBL" id="ACF45634.1"/>
    </source>
</evidence>
<dbReference type="Pfam" id="PF12672">
    <property type="entry name" value="DUF3793"/>
    <property type="match status" value="1"/>
</dbReference>
<evidence type="ECO:0000313" key="2">
    <source>
        <dbReference type="Proteomes" id="UP000002725"/>
    </source>
</evidence>